<evidence type="ECO:0000256" key="8">
    <source>
        <dbReference type="SAM" id="SignalP"/>
    </source>
</evidence>
<evidence type="ECO:0000313" key="10">
    <source>
        <dbReference type="EMBL" id="RSK32470.1"/>
    </source>
</evidence>
<dbReference type="PROSITE" id="PS50109">
    <property type="entry name" value="HIS_KIN"/>
    <property type="match status" value="1"/>
</dbReference>
<dbReference type="SUPFAM" id="SSF55874">
    <property type="entry name" value="ATPase domain of HSP90 chaperone/DNA topoisomerase II/histidine kinase"/>
    <property type="match status" value="1"/>
</dbReference>
<dbReference type="Proteomes" id="UP000280066">
    <property type="component" value="Unassembled WGS sequence"/>
</dbReference>
<dbReference type="EMBL" id="RWIS01000007">
    <property type="protein sequence ID" value="RSK32470.1"/>
    <property type="molecule type" value="Genomic_DNA"/>
</dbReference>
<evidence type="ECO:0000256" key="3">
    <source>
        <dbReference type="ARBA" id="ARBA00022553"/>
    </source>
</evidence>
<feature type="chain" id="PRO_5019001874" description="histidine kinase" evidence="8">
    <location>
        <begin position="27"/>
        <end position="697"/>
    </location>
</feature>
<dbReference type="OrthoDB" id="9810447at2"/>
<dbReference type="AlphaFoldDB" id="A0A428JIK2"/>
<dbReference type="Pfam" id="PF13424">
    <property type="entry name" value="TPR_12"/>
    <property type="match status" value="1"/>
</dbReference>
<feature type="transmembrane region" description="Helical" evidence="7">
    <location>
        <begin position="436"/>
        <end position="457"/>
    </location>
</feature>
<accession>A0A428JIK2</accession>
<dbReference type="CDD" id="cd00082">
    <property type="entry name" value="HisKA"/>
    <property type="match status" value="1"/>
</dbReference>
<evidence type="ECO:0000313" key="11">
    <source>
        <dbReference type="Proteomes" id="UP000280066"/>
    </source>
</evidence>
<organism evidence="10 11">
    <name type="scientific">Hymenobacter metallilatus</name>
    <dbReference type="NCBI Taxonomy" id="2493666"/>
    <lineage>
        <taxon>Bacteria</taxon>
        <taxon>Pseudomonadati</taxon>
        <taxon>Bacteroidota</taxon>
        <taxon>Cytophagia</taxon>
        <taxon>Cytophagales</taxon>
        <taxon>Hymenobacteraceae</taxon>
        <taxon>Hymenobacter</taxon>
    </lineage>
</organism>
<dbReference type="InterPro" id="IPR005467">
    <property type="entry name" value="His_kinase_dom"/>
</dbReference>
<reference evidence="10 11" key="1">
    <citation type="submission" date="2018-12" db="EMBL/GenBank/DDBJ databases">
        <authorList>
            <person name="Feng G."/>
            <person name="Zhu H."/>
        </authorList>
    </citation>
    <scope>NUCLEOTIDE SEQUENCE [LARGE SCALE GENOMIC DNA]</scope>
    <source>
        <strain evidence="10 11">9PBR-2</strain>
    </source>
</reference>
<dbReference type="InterPro" id="IPR050736">
    <property type="entry name" value="Sensor_HK_Regulatory"/>
</dbReference>
<dbReference type="InterPro" id="IPR011990">
    <property type="entry name" value="TPR-like_helical_dom_sf"/>
</dbReference>
<keyword evidence="6" id="KW-0902">Two-component regulatory system</keyword>
<dbReference type="SUPFAM" id="SSF47384">
    <property type="entry name" value="Homodimeric domain of signal transducing histidine kinase"/>
    <property type="match status" value="1"/>
</dbReference>
<keyword evidence="7" id="KW-0812">Transmembrane</keyword>
<dbReference type="InterPro" id="IPR003594">
    <property type="entry name" value="HATPase_dom"/>
</dbReference>
<dbReference type="InterPro" id="IPR019734">
    <property type="entry name" value="TPR_rpt"/>
</dbReference>
<keyword evidence="3" id="KW-0597">Phosphoprotein</keyword>
<gene>
    <name evidence="10" type="ORF">EI290_12125</name>
</gene>
<keyword evidence="7" id="KW-0472">Membrane</keyword>
<dbReference type="Gene3D" id="3.30.565.10">
    <property type="entry name" value="Histidine kinase-like ATPase, C-terminal domain"/>
    <property type="match status" value="1"/>
</dbReference>
<proteinExistence type="predicted"/>
<keyword evidence="5 10" id="KW-0418">Kinase</keyword>
<evidence type="ECO:0000259" key="9">
    <source>
        <dbReference type="PROSITE" id="PS50109"/>
    </source>
</evidence>
<dbReference type="EC" id="2.7.13.3" evidence="2"/>
<feature type="domain" description="Histidine kinase" evidence="9">
    <location>
        <begin position="487"/>
        <end position="697"/>
    </location>
</feature>
<dbReference type="GO" id="GO:0000155">
    <property type="term" value="F:phosphorelay sensor kinase activity"/>
    <property type="evidence" value="ECO:0007669"/>
    <property type="project" value="InterPro"/>
</dbReference>
<dbReference type="Gene3D" id="1.10.287.130">
    <property type="match status" value="1"/>
</dbReference>
<comment type="catalytic activity">
    <reaction evidence="1">
        <text>ATP + protein L-histidine = ADP + protein N-phospho-L-histidine.</text>
        <dbReference type="EC" id="2.7.13.3"/>
    </reaction>
</comment>
<dbReference type="PANTHER" id="PTHR43711:SF29">
    <property type="entry name" value="HISTIDINE KINASE"/>
    <property type="match status" value="1"/>
</dbReference>
<comment type="caution">
    <text evidence="10">The sequence shown here is derived from an EMBL/GenBank/DDBJ whole genome shotgun (WGS) entry which is preliminary data.</text>
</comment>
<evidence type="ECO:0000256" key="6">
    <source>
        <dbReference type="ARBA" id="ARBA00023012"/>
    </source>
</evidence>
<dbReference type="InterPro" id="IPR036890">
    <property type="entry name" value="HATPase_C_sf"/>
</dbReference>
<sequence>MMRAMRNTWRQTLALLTLAATGPAAAQPGQLGAQAQEIGRQAQQRADLREFDEQALPLYHRAWHLARAAHNDTLLARHAYHAGRSLYNLSRLDSAAVLLRLSWQVSRRAQDLPQAISAGTFLMFTYGLQGHPDSVRNVLERLRALYPRTQPRTEARARLDNVLAGHYQDNGDYARAFDYRLAQLAYERQTHDTVGISVALTNIGELFYLQGQSREAVRYKLEGLRMAEQTPAMRTTLPQLHAMLGKSYLEASQLDSARLHYEAALRRLGPAADPAASAYVHAELSGVLTRQRKLALARQHSQQALAAVARSEDLDTRATVYFYAGDVELQARNYALARRYLRQSYDLARQVQNKDRYEAITRLLAAAEAGTGHYAEAYRLRSYSAALLDSAHIGEGQRAMAAMEARYQNQDKQRQIRQLQLETQARAAEAARQRRATYWALAGVGGLLLLALIGYLLRQRQRTAALLAQQNARLADANQTKAQLFSIISHDLRAPVSSLFQMLEIMLDAPDLLDEQTRHAQAVHLRQTSRDLLTTMDELLVWSKNQLDRLDLVGENVALPALLAELHALYAPLAQQKRLDLQISCPPDLHRRTDPNFLRVILRNLLQNAVKFTPPGGQVRLDAEAGPGAAVTLRVRDTGPGLAPSQLAQLLDAPETTPASTTHGLGLRLTQEFVRRLGGTLRAESVPGAGSMFAVVV</sequence>
<dbReference type="Gene3D" id="1.25.40.10">
    <property type="entry name" value="Tetratricopeptide repeat domain"/>
    <property type="match status" value="2"/>
</dbReference>
<dbReference type="SMART" id="SM00387">
    <property type="entry name" value="HATPase_c"/>
    <property type="match status" value="1"/>
</dbReference>
<feature type="signal peptide" evidence="8">
    <location>
        <begin position="1"/>
        <end position="26"/>
    </location>
</feature>
<evidence type="ECO:0000256" key="2">
    <source>
        <dbReference type="ARBA" id="ARBA00012438"/>
    </source>
</evidence>
<dbReference type="RefSeq" id="WP_125430457.1">
    <property type="nucleotide sequence ID" value="NZ_RWIS01000007.1"/>
</dbReference>
<evidence type="ECO:0000256" key="1">
    <source>
        <dbReference type="ARBA" id="ARBA00000085"/>
    </source>
</evidence>
<keyword evidence="4" id="KW-0808">Transferase</keyword>
<dbReference type="InterPro" id="IPR004358">
    <property type="entry name" value="Sig_transdc_His_kin-like_C"/>
</dbReference>
<dbReference type="Pfam" id="PF02518">
    <property type="entry name" value="HATPase_c"/>
    <property type="match status" value="1"/>
</dbReference>
<dbReference type="PANTHER" id="PTHR43711">
    <property type="entry name" value="TWO-COMPONENT HISTIDINE KINASE"/>
    <property type="match status" value="1"/>
</dbReference>
<dbReference type="SMART" id="SM00028">
    <property type="entry name" value="TPR"/>
    <property type="match status" value="3"/>
</dbReference>
<dbReference type="InterPro" id="IPR036097">
    <property type="entry name" value="HisK_dim/P_sf"/>
</dbReference>
<dbReference type="InterPro" id="IPR003661">
    <property type="entry name" value="HisK_dim/P_dom"/>
</dbReference>
<keyword evidence="8" id="KW-0732">Signal</keyword>
<protein>
    <recommendedName>
        <fullName evidence="2">histidine kinase</fullName>
        <ecNumber evidence="2">2.7.13.3</ecNumber>
    </recommendedName>
</protein>
<dbReference type="PRINTS" id="PR00344">
    <property type="entry name" value="BCTRLSENSOR"/>
</dbReference>
<dbReference type="SUPFAM" id="SSF48452">
    <property type="entry name" value="TPR-like"/>
    <property type="match status" value="2"/>
</dbReference>
<keyword evidence="11" id="KW-1185">Reference proteome</keyword>
<evidence type="ECO:0000256" key="4">
    <source>
        <dbReference type="ARBA" id="ARBA00022679"/>
    </source>
</evidence>
<keyword evidence="7" id="KW-1133">Transmembrane helix</keyword>
<dbReference type="SMART" id="SM00388">
    <property type="entry name" value="HisKA"/>
    <property type="match status" value="1"/>
</dbReference>
<evidence type="ECO:0000256" key="7">
    <source>
        <dbReference type="SAM" id="Phobius"/>
    </source>
</evidence>
<evidence type="ECO:0000256" key="5">
    <source>
        <dbReference type="ARBA" id="ARBA00022777"/>
    </source>
</evidence>
<name>A0A428JIK2_9BACT</name>